<feature type="region of interest" description="Disordered" evidence="1">
    <location>
        <begin position="765"/>
        <end position="792"/>
    </location>
</feature>
<organism evidence="2 3">
    <name type="scientific">Tothia fuscella</name>
    <dbReference type="NCBI Taxonomy" id="1048955"/>
    <lineage>
        <taxon>Eukaryota</taxon>
        <taxon>Fungi</taxon>
        <taxon>Dikarya</taxon>
        <taxon>Ascomycota</taxon>
        <taxon>Pezizomycotina</taxon>
        <taxon>Dothideomycetes</taxon>
        <taxon>Pleosporomycetidae</taxon>
        <taxon>Venturiales</taxon>
        <taxon>Cylindrosympodiaceae</taxon>
        <taxon>Tothia</taxon>
    </lineage>
</organism>
<feature type="region of interest" description="Disordered" evidence="1">
    <location>
        <begin position="468"/>
        <end position="487"/>
    </location>
</feature>
<dbReference type="PANTHER" id="PTHR12975">
    <property type="entry name" value="TRANSPORT PROTEIN TRAPP"/>
    <property type="match status" value="1"/>
</dbReference>
<sequence>MNSSQSSEGTFKAPLYPESEASIILPKRGASPSSSISSLPYRRSNQSLSTVFASTSNLTHSARSSGTSTPVGAPAPASTSSPGPLNGTAAPVVNTQGRLDDPRNVLLRSFAPHVGVLASTDTEEILHQKGFPGGFLEIIRPFGESVPGKVNIRNGVGASTSWDDFGIHFTGLKDTLGSPRPTSGRSSLDRRTDSGNGRLSGSTARSSLGLAPVGGDVAQIEEVVDRHLAFAELAGPSPDTDYMNHKEKEKGKEAEVVGPKPPDAASPFYSLYLKRLLSALPMTPHETFSHPVACVIAISSRNPHPIEELRRLYNSTNNGDDRLPQWVNNEFLRYYVLVHNEDDDDISKSTALYEQMKRHFGLHCHLLRVHSRHCVPTDDDSKRLPVSEWISAAEELAEIQKREEADDDSDSTPLLFESDCAGIRTFVRELVVQSIIPSMERMMAQWNETVATRRRGLGGRLMSLSKRWTPFGSSTSRNASSPVPGSSNSNYDSLQGFYRPDAPEAVMRKLADYAFMLRDYKLAGSTYELLRTDFEADKAWKYYAGANEMAAVSKLLNMQAMTTKLRQESIDRMLEGATHSYIHRCNSPFYALRSLAMNMELLKLRGFSAADDAAEWAGKILHYELVGAVGSALFRERISACYTSRQGVGGMAIGARVRKAAFYSVLAADGFLKLGKTVQAEKCIGEATKLYGSTSKEVLAFDGMRSFLDELRESIIGSRLMYPRYEDEDTHASDEEGEPVVEEVKEELDKRVHRHSLIGVSVPLDPLGVGPAPMSPVRTRDDNPLHEDDKFS</sequence>
<dbReference type="Pfam" id="PF12739">
    <property type="entry name" value="TRAPPC-Trs85"/>
    <property type="match status" value="1"/>
</dbReference>
<dbReference type="GO" id="GO:1990072">
    <property type="term" value="C:TRAPPIII protein complex"/>
    <property type="evidence" value="ECO:0007669"/>
    <property type="project" value="TreeGrafter"/>
</dbReference>
<dbReference type="AlphaFoldDB" id="A0A9P4NVU3"/>
<comment type="caution">
    <text evidence="2">The sequence shown here is derived from an EMBL/GenBank/DDBJ whole genome shotgun (WGS) entry which is preliminary data.</text>
</comment>
<dbReference type="EMBL" id="MU007025">
    <property type="protein sequence ID" value="KAF2432657.1"/>
    <property type="molecule type" value="Genomic_DNA"/>
</dbReference>
<feature type="compositionally biased region" description="Polar residues" evidence="1">
    <location>
        <begin position="471"/>
        <end position="487"/>
    </location>
</feature>
<accession>A0A9P4NVU3</accession>
<feature type="compositionally biased region" description="Low complexity" evidence="1">
    <location>
        <begin position="66"/>
        <end position="84"/>
    </location>
</feature>
<reference evidence="2" key="1">
    <citation type="journal article" date="2020" name="Stud. Mycol.">
        <title>101 Dothideomycetes genomes: a test case for predicting lifestyles and emergence of pathogens.</title>
        <authorList>
            <person name="Haridas S."/>
            <person name="Albert R."/>
            <person name="Binder M."/>
            <person name="Bloem J."/>
            <person name="Labutti K."/>
            <person name="Salamov A."/>
            <person name="Andreopoulos B."/>
            <person name="Baker S."/>
            <person name="Barry K."/>
            <person name="Bills G."/>
            <person name="Bluhm B."/>
            <person name="Cannon C."/>
            <person name="Castanera R."/>
            <person name="Culley D."/>
            <person name="Daum C."/>
            <person name="Ezra D."/>
            <person name="Gonzalez J."/>
            <person name="Henrissat B."/>
            <person name="Kuo A."/>
            <person name="Liang C."/>
            <person name="Lipzen A."/>
            <person name="Lutzoni F."/>
            <person name="Magnuson J."/>
            <person name="Mondo S."/>
            <person name="Nolan M."/>
            <person name="Ohm R."/>
            <person name="Pangilinan J."/>
            <person name="Park H.-J."/>
            <person name="Ramirez L."/>
            <person name="Alfaro M."/>
            <person name="Sun H."/>
            <person name="Tritt A."/>
            <person name="Yoshinaga Y."/>
            <person name="Zwiers L.-H."/>
            <person name="Turgeon B."/>
            <person name="Goodwin S."/>
            <person name="Spatafora J."/>
            <person name="Crous P."/>
            <person name="Grigoriev I."/>
        </authorList>
    </citation>
    <scope>NUCLEOTIDE SEQUENCE</scope>
    <source>
        <strain evidence="2">CBS 130266</strain>
    </source>
</reference>
<name>A0A9P4NVU3_9PEZI</name>
<protein>
    <submittedName>
        <fullName evidence="2">Uncharacterized protein</fullName>
    </submittedName>
</protein>
<proteinExistence type="predicted"/>
<feature type="compositionally biased region" description="Basic and acidic residues" evidence="1">
    <location>
        <begin position="778"/>
        <end position="792"/>
    </location>
</feature>
<dbReference type="Proteomes" id="UP000800235">
    <property type="component" value="Unassembled WGS sequence"/>
</dbReference>
<keyword evidence="3" id="KW-1185">Reference proteome</keyword>
<dbReference type="OrthoDB" id="203724at2759"/>
<feature type="compositionally biased region" description="Polar residues" evidence="1">
    <location>
        <begin position="194"/>
        <end position="206"/>
    </location>
</feature>
<dbReference type="InterPro" id="IPR024420">
    <property type="entry name" value="TRAPP_III_complex_Trs85"/>
</dbReference>
<dbReference type="PANTHER" id="PTHR12975:SF6">
    <property type="entry name" value="TRAFFICKING PROTEIN PARTICLE COMPLEX SUBUNIT 8"/>
    <property type="match status" value="1"/>
</dbReference>
<feature type="region of interest" description="Disordered" evidence="1">
    <location>
        <begin position="170"/>
        <end position="210"/>
    </location>
</feature>
<feature type="region of interest" description="Disordered" evidence="1">
    <location>
        <begin position="59"/>
        <end position="89"/>
    </location>
</feature>
<evidence type="ECO:0000313" key="3">
    <source>
        <dbReference type="Proteomes" id="UP000800235"/>
    </source>
</evidence>
<gene>
    <name evidence="2" type="ORF">EJ08DRAFT_630487</name>
</gene>
<evidence type="ECO:0000313" key="2">
    <source>
        <dbReference type="EMBL" id="KAF2432657.1"/>
    </source>
</evidence>
<evidence type="ECO:0000256" key="1">
    <source>
        <dbReference type="SAM" id="MobiDB-lite"/>
    </source>
</evidence>